<accession>A0AAE0BIS0</accession>
<dbReference type="EMBL" id="LGRX02034924">
    <property type="protein sequence ID" value="KAK3236658.1"/>
    <property type="molecule type" value="Genomic_DNA"/>
</dbReference>
<organism evidence="1 2">
    <name type="scientific">Cymbomonas tetramitiformis</name>
    <dbReference type="NCBI Taxonomy" id="36881"/>
    <lineage>
        <taxon>Eukaryota</taxon>
        <taxon>Viridiplantae</taxon>
        <taxon>Chlorophyta</taxon>
        <taxon>Pyramimonadophyceae</taxon>
        <taxon>Pyramimonadales</taxon>
        <taxon>Pyramimonadaceae</taxon>
        <taxon>Cymbomonas</taxon>
    </lineage>
</organism>
<dbReference type="AlphaFoldDB" id="A0AAE0BIS0"/>
<dbReference type="Proteomes" id="UP001190700">
    <property type="component" value="Unassembled WGS sequence"/>
</dbReference>
<evidence type="ECO:0000313" key="2">
    <source>
        <dbReference type="Proteomes" id="UP001190700"/>
    </source>
</evidence>
<name>A0AAE0BIS0_9CHLO</name>
<comment type="caution">
    <text evidence="1">The sequence shown here is derived from an EMBL/GenBank/DDBJ whole genome shotgun (WGS) entry which is preliminary data.</text>
</comment>
<sequence>MQLKKPAFKFLAPQSAHLAMWTGQRDGVSPSVLHEPEEWRNSGEIEAVPPELTRTARRLHSMGEKTLKLGSDVERWAVDKQEREMSEALFVEEGHTEAEVVEALRVKFDAVMLSTVCKFDEQGLFGNLYNLLDDKDNNLVKCSRPIQPNRDVPRCARLQNLQGRALDVISNVGGSFTLGDTHILSRWVEEIDKEVAGACCIMGVTMGAKNQFSNPTLTTALGCGR</sequence>
<proteinExistence type="predicted"/>
<keyword evidence="2" id="KW-1185">Reference proteome</keyword>
<gene>
    <name evidence="1" type="ORF">CYMTET_53212</name>
</gene>
<reference evidence="1 2" key="1">
    <citation type="journal article" date="2015" name="Genome Biol. Evol.">
        <title>Comparative Genomics of a Bacterivorous Green Alga Reveals Evolutionary Causalities and Consequences of Phago-Mixotrophic Mode of Nutrition.</title>
        <authorList>
            <person name="Burns J.A."/>
            <person name="Paasch A."/>
            <person name="Narechania A."/>
            <person name="Kim E."/>
        </authorList>
    </citation>
    <scope>NUCLEOTIDE SEQUENCE [LARGE SCALE GENOMIC DNA]</scope>
    <source>
        <strain evidence="1 2">PLY_AMNH</strain>
    </source>
</reference>
<protein>
    <submittedName>
        <fullName evidence="1">Uncharacterized protein</fullName>
    </submittedName>
</protein>
<evidence type="ECO:0000313" key="1">
    <source>
        <dbReference type="EMBL" id="KAK3236658.1"/>
    </source>
</evidence>